<dbReference type="Pfam" id="PF12696">
    <property type="entry name" value="TraG-D_C"/>
    <property type="match status" value="1"/>
</dbReference>
<reference evidence="2 3" key="1">
    <citation type="submission" date="2016-10" db="EMBL/GenBank/DDBJ databases">
        <authorList>
            <person name="de Groot N.N."/>
        </authorList>
    </citation>
    <scope>NUCLEOTIDE SEQUENCE [LARGE SCALE GENOMIC DNA]</scope>
    <source>
        <strain evidence="2 3">YAD2003</strain>
    </source>
</reference>
<evidence type="ECO:0000259" key="1">
    <source>
        <dbReference type="Pfam" id="PF12696"/>
    </source>
</evidence>
<sequence length="968" mass="110477">MGKFSFEAFANYENYDSIAQSSDAMLPQRTSWPIGQYSFETVKSKKAGVPVGVMDKIFSGDVWLEPKAYLDNYSKRGLTPRRIFQDKLSYLWKFKERNGYEGNIAKFRILQALVVNPRAPSEYECICIELEYEGKVYSITLTMRQYMKREVLPYLSFIRRNPDCPEKYLEAAFYLAVQEITERKLLFTPKRSGWSKDSEGHLLFASAEIVNPQYMSCYPTDVRERQLLPTDRAIVDIAKDYSMVLPRIWQYKLLIALRIASLLLYFFEKEGIKPDQLIIVEPACPSAAKTAIALLKTQNYSSQVVKSLMSTKSELKKAFRDSNDSMVVLYDDARIENGKRHDELLKVVVDDLQGTNGIEDSTRHLTSIICENPCVIPEDTPAMYINLCEKVNIGDPDKLQRFSGEFDSALIQAIVNDPTNMLAFIKNALKAADIETLTIQNSENINAKKMIRVAISIMFSYGLISEEETKSILTWMKSGSDNRDDSVTAIFNDFINVLNELIATGIFKITTQKGFPYYKLQSKTIVYDGFWLNFEPELWDYILMRMRTCKKKYKILKALEKCMEKNHRQKEYKRNIDVDIAPKIQISISVFSIPSIILYPSNLEKVRELKYAGYQLTKVEAANIKLRPLVMNRAGTCLYGQNMEPDLNYHQLISGDSRSGKSTYEGEQAVDAAINDEQVLIVDNDGSWSEREVRKRLPESIIDKYFSFWSIPKMGLPVNLADVSDCDDVTEKKDRIKSVLSCAARSLGDKQGKVLYKRIGVMLKDKNDDINICDILAYLEKKDEVQKALRDKIEGVLEDFEELPTPKTSWREFFSSKKKIVVISTGFDSVAKGSYVTDMLLASYYAYKQHFPETRNTIILDEAQDLDISTDSAIDKLLRKGAKHGIRMLIATQHFSAVKEKLGKTFGNCRTLIIFRPEYVDFADISKLTGVDSATLASLEQGQCLVYGLLYDKTTGKNKQATVIGWTY</sequence>
<dbReference type="OrthoDB" id="1813970at2"/>
<dbReference type="PANTHER" id="PTHR30121">
    <property type="entry name" value="UNCHARACTERIZED PROTEIN YJGR-RELATED"/>
    <property type="match status" value="1"/>
</dbReference>
<evidence type="ECO:0000313" key="2">
    <source>
        <dbReference type="EMBL" id="SEH87740.1"/>
    </source>
</evidence>
<dbReference type="RefSeq" id="WP_139283446.1">
    <property type="nucleotide sequence ID" value="NZ_FNWV01000023.1"/>
</dbReference>
<accession>A0A1H6LH17</accession>
<dbReference type="Proteomes" id="UP000183190">
    <property type="component" value="Unassembled WGS sequence"/>
</dbReference>
<dbReference type="EMBL" id="FNWV01000023">
    <property type="protein sequence ID" value="SEH87740.1"/>
    <property type="molecule type" value="Genomic_DNA"/>
</dbReference>
<proteinExistence type="predicted"/>
<protein>
    <submittedName>
        <fullName evidence="2">AAA-like domain-containing protein</fullName>
    </submittedName>
</protein>
<dbReference type="AlphaFoldDB" id="A0A1H6LH17"/>
<evidence type="ECO:0000313" key="3">
    <source>
        <dbReference type="Proteomes" id="UP000183190"/>
    </source>
</evidence>
<dbReference type="InterPro" id="IPR051162">
    <property type="entry name" value="T4SS_component"/>
</dbReference>
<organism evidence="2 3">
    <name type="scientific">Ruminococcus flavefaciens</name>
    <dbReference type="NCBI Taxonomy" id="1265"/>
    <lineage>
        <taxon>Bacteria</taxon>
        <taxon>Bacillati</taxon>
        <taxon>Bacillota</taxon>
        <taxon>Clostridia</taxon>
        <taxon>Eubacteriales</taxon>
        <taxon>Oscillospiraceae</taxon>
        <taxon>Ruminococcus</taxon>
    </lineage>
</organism>
<gene>
    <name evidence="2" type="ORF">SAMN02910265_03164</name>
</gene>
<dbReference type="Gene3D" id="3.40.50.300">
    <property type="entry name" value="P-loop containing nucleotide triphosphate hydrolases"/>
    <property type="match status" value="1"/>
</dbReference>
<dbReference type="SUPFAM" id="SSF52540">
    <property type="entry name" value="P-loop containing nucleoside triphosphate hydrolases"/>
    <property type="match status" value="1"/>
</dbReference>
<dbReference type="InterPro" id="IPR032689">
    <property type="entry name" value="TraG-D_C"/>
</dbReference>
<feature type="domain" description="TraD/TraG TraM recognition site" evidence="1">
    <location>
        <begin position="858"/>
        <end position="932"/>
    </location>
</feature>
<dbReference type="PANTHER" id="PTHR30121:SF6">
    <property type="entry name" value="SLR6007 PROTEIN"/>
    <property type="match status" value="1"/>
</dbReference>
<name>A0A1H6LH17_RUMFL</name>
<feature type="non-terminal residue" evidence="2">
    <location>
        <position position="968"/>
    </location>
</feature>
<dbReference type="InterPro" id="IPR027417">
    <property type="entry name" value="P-loop_NTPase"/>
</dbReference>